<dbReference type="AlphaFoldDB" id="A0A392UG53"/>
<proteinExistence type="predicted"/>
<keyword evidence="3" id="KW-1185">Reference proteome</keyword>
<accession>A0A392UG53</accession>
<evidence type="ECO:0000313" key="3">
    <source>
        <dbReference type="Proteomes" id="UP000265520"/>
    </source>
</evidence>
<feature type="chain" id="PRO_5017422339" evidence="1">
    <location>
        <begin position="24"/>
        <end position="50"/>
    </location>
</feature>
<evidence type="ECO:0000256" key="1">
    <source>
        <dbReference type="SAM" id="SignalP"/>
    </source>
</evidence>
<reference evidence="2 3" key="1">
    <citation type="journal article" date="2018" name="Front. Plant Sci.">
        <title>Red Clover (Trifolium pratense) and Zigzag Clover (T. medium) - A Picture of Genomic Similarities and Differences.</title>
        <authorList>
            <person name="Dluhosova J."/>
            <person name="Istvanek J."/>
            <person name="Nedelnik J."/>
            <person name="Repkova J."/>
        </authorList>
    </citation>
    <scope>NUCLEOTIDE SEQUENCE [LARGE SCALE GENOMIC DNA]</scope>
    <source>
        <strain evidence="3">cv. 10/8</strain>
        <tissue evidence="2">Leaf</tissue>
    </source>
</reference>
<feature type="signal peptide" evidence="1">
    <location>
        <begin position="1"/>
        <end position="23"/>
    </location>
</feature>
<evidence type="ECO:0000313" key="2">
    <source>
        <dbReference type="EMBL" id="MCI72539.1"/>
    </source>
</evidence>
<protein>
    <submittedName>
        <fullName evidence="2">Uncharacterized protein</fullName>
    </submittedName>
</protein>
<keyword evidence="1" id="KW-0732">Signal</keyword>
<sequence length="50" mass="5669">VVGGRKWWSRFVDLLLLLSSGKKVGFDWVFDFPLDVATRICNLLKDGWGG</sequence>
<organism evidence="2 3">
    <name type="scientific">Trifolium medium</name>
    <dbReference type="NCBI Taxonomy" id="97028"/>
    <lineage>
        <taxon>Eukaryota</taxon>
        <taxon>Viridiplantae</taxon>
        <taxon>Streptophyta</taxon>
        <taxon>Embryophyta</taxon>
        <taxon>Tracheophyta</taxon>
        <taxon>Spermatophyta</taxon>
        <taxon>Magnoliopsida</taxon>
        <taxon>eudicotyledons</taxon>
        <taxon>Gunneridae</taxon>
        <taxon>Pentapetalae</taxon>
        <taxon>rosids</taxon>
        <taxon>fabids</taxon>
        <taxon>Fabales</taxon>
        <taxon>Fabaceae</taxon>
        <taxon>Papilionoideae</taxon>
        <taxon>50 kb inversion clade</taxon>
        <taxon>NPAAA clade</taxon>
        <taxon>Hologalegina</taxon>
        <taxon>IRL clade</taxon>
        <taxon>Trifolieae</taxon>
        <taxon>Trifolium</taxon>
    </lineage>
</organism>
<name>A0A392UG53_9FABA</name>
<comment type="caution">
    <text evidence="2">The sequence shown here is derived from an EMBL/GenBank/DDBJ whole genome shotgun (WGS) entry which is preliminary data.</text>
</comment>
<feature type="non-terminal residue" evidence="2">
    <location>
        <position position="1"/>
    </location>
</feature>
<dbReference type="Proteomes" id="UP000265520">
    <property type="component" value="Unassembled WGS sequence"/>
</dbReference>
<dbReference type="EMBL" id="LXQA010819957">
    <property type="protein sequence ID" value="MCI72539.1"/>
    <property type="molecule type" value="Genomic_DNA"/>
</dbReference>